<dbReference type="PROSITE" id="PS50977">
    <property type="entry name" value="HTH_TETR_2"/>
    <property type="match status" value="1"/>
</dbReference>
<accession>A0ABW4JFQ8</accession>
<feature type="region of interest" description="Disordered" evidence="5">
    <location>
        <begin position="1"/>
        <end position="20"/>
    </location>
</feature>
<feature type="domain" description="HTH tetR-type" evidence="6">
    <location>
        <begin position="24"/>
        <end position="84"/>
    </location>
</feature>
<dbReference type="Proteomes" id="UP001597079">
    <property type="component" value="Unassembled WGS sequence"/>
</dbReference>
<name>A0ABW4JFQ8_9BACL</name>
<dbReference type="PRINTS" id="PR00455">
    <property type="entry name" value="HTHTETR"/>
</dbReference>
<protein>
    <submittedName>
        <fullName evidence="7">TetR/AcrR family transcriptional regulator</fullName>
    </submittedName>
</protein>
<evidence type="ECO:0000313" key="8">
    <source>
        <dbReference type="Proteomes" id="UP001597079"/>
    </source>
</evidence>
<dbReference type="SUPFAM" id="SSF46689">
    <property type="entry name" value="Homeodomain-like"/>
    <property type="match status" value="1"/>
</dbReference>
<evidence type="ECO:0000256" key="4">
    <source>
        <dbReference type="PROSITE-ProRule" id="PRU00335"/>
    </source>
</evidence>
<dbReference type="InterPro" id="IPR009057">
    <property type="entry name" value="Homeodomain-like_sf"/>
</dbReference>
<dbReference type="InterPro" id="IPR001647">
    <property type="entry name" value="HTH_TetR"/>
</dbReference>
<evidence type="ECO:0000259" key="6">
    <source>
        <dbReference type="PROSITE" id="PS50977"/>
    </source>
</evidence>
<dbReference type="Gene3D" id="1.10.357.10">
    <property type="entry name" value="Tetracycline Repressor, domain 2"/>
    <property type="match status" value="1"/>
</dbReference>
<feature type="DNA-binding region" description="H-T-H motif" evidence="4">
    <location>
        <begin position="47"/>
        <end position="66"/>
    </location>
</feature>
<keyword evidence="3" id="KW-0804">Transcription</keyword>
<proteinExistence type="predicted"/>
<keyword evidence="8" id="KW-1185">Reference proteome</keyword>
<evidence type="ECO:0000256" key="3">
    <source>
        <dbReference type="ARBA" id="ARBA00023163"/>
    </source>
</evidence>
<dbReference type="Pfam" id="PF00440">
    <property type="entry name" value="TetR_N"/>
    <property type="match status" value="1"/>
</dbReference>
<dbReference type="EMBL" id="JBHUCX010000027">
    <property type="protein sequence ID" value="MFD1675152.1"/>
    <property type="molecule type" value="Genomic_DNA"/>
</dbReference>
<dbReference type="PANTHER" id="PTHR30055">
    <property type="entry name" value="HTH-TYPE TRANSCRIPTIONAL REGULATOR RUTR"/>
    <property type="match status" value="1"/>
</dbReference>
<gene>
    <name evidence="7" type="ORF">ACFSB2_10650</name>
</gene>
<keyword evidence="2 4" id="KW-0238">DNA-binding</keyword>
<evidence type="ECO:0000256" key="2">
    <source>
        <dbReference type="ARBA" id="ARBA00023125"/>
    </source>
</evidence>
<evidence type="ECO:0000256" key="1">
    <source>
        <dbReference type="ARBA" id="ARBA00023015"/>
    </source>
</evidence>
<evidence type="ECO:0000313" key="7">
    <source>
        <dbReference type="EMBL" id="MFD1675152.1"/>
    </source>
</evidence>
<sequence length="212" mass="23988">MKVNEPPDARQNQKLTRSERKDAAASRCRILEVARQLFGECGVESVSMHQIAKSAHVGQGTLYRRYAHKGELCMDILKESAQSFIQQTESYLIESQDKVPDLERLDHVIVGIIDFTDAKAHLLSVIDHKEFVGDNIFYQRLHEFVCRLLEPLIAASEQPCLDAVLVADVLLSAVSPRLYMFERETRGYSKAQIIAGIRRLYMAGLNPENDSI</sequence>
<keyword evidence="1" id="KW-0805">Transcription regulation</keyword>
<comment type="caution">
    <text evidence="7">The sequence shown here is derived from an EMBL/GenBank/DDBJ whole genome shotgun (WGS) entry which is preliminary data.</text>
</comment>
<evidence type="ECO:0000256" key="5">
    <source>
        <dbReference type="SAM" id="MobiDB-lite"/>
    </source>
</evidence>
<dbReference type="InterPro" id="IPR050109">
    <property type="entry name" value="HTH-type_TetR-like_transc_reg"/>
</dbReference>
<reference evidence="8" key="1">
    <citation type="journal article" date="2019" name="Int. J. Syst. Evol. Microbiol.">
        <title>The Global Catalogue of Microorganisms (GCM) 10K type strain sequencing project: providing services to taxonomists for standard genome sequencing and annotation.</title>
        <authorList>
            <consortium name="The Broad Institute Genomics Platform"/>
            <consortium name="The Broad Institute Genome Sequencing Center for Infectious Disease"/>
            <person name="Wu L."/>
            <person name="Ma J."/>
        </authorList>
    </citation>
    <scope>NUCLEOTIDE SEQUENCE [LARGE SCALE GENOMIC DNA]</scope>
    <source>
        <strain evidence="8">CGMCC 1.12286</strain>
    </source>
</reference>
<dbReference type="PANTHER" id="PTHR30055:SF240">
    <property type="entry name" value="HTH-TYPE TRANSCRIPTIONAL REGULATOR ACRR"/>
    <property type="match status" value="1"/>
</dbReference>
<organism evidence="7 8">
    <name type="scientific">Alicyclobacillus fodiniaquatilis</name>
    <dbReference type="NCBI Taxonomy" id="1661150"/>
    <lineage>
        <taxon>Bacteria</taxon>
        <taxon>Bacillati</taxon>
        <taxon>Bacillota</taxon>
        <taxon>Bacilli</taxon>
        <taxon>Bacillales</taxon>
        <taxon>Alicyclobacillaceae</taxon>
        <taxon>Alicyclobacillus</taxon>
    </lineage>
</organism>
<dbReference type="RefSeq" id="WP_377943025.1">
    <property type="nucleotide sequence ID" value="NZ_JBHUCX010000027.1"/>
</dbReference>